<name>A0AAV6JHP6_9ERIC</name>
<evidence type="ECO:0000313" key="3">
    <source>
        <dbReference type="Proteomes" id="UP000823749"/>
    </source>
</evidence>
<dbReference type="EMBL" id="JACTNZ010000007">
    <property type="protein sequence ID" value="KAG5540726.1"/>
    <property type="molecule type" value="Genomic_DNA"/>
</dbReference>
<gene>
    <name evidence="2" type="ORF">RHGRI_020833</name>
</gene>
<accession>A0AAV6JHP6</accession>
<feature type="compositionally biased region" description="Polar residues" evidence="1">
    <location>
        <begin position="32"/>
        <end position="51"/>
    </location>
</feature>
<feature type="region of interest" description="Disordered" evidence="1">
    <location>
        <begin position="28"/>
        <end position="59"/>
    </location>
</feature>
<protein>
    <submittedName>
        <fullName evidence="2">Uncharacterized protein</fullName>
    </submittedName>
</protein>
<comment type="caution">
    <text evidence="2">The sequence shown here is derived from an EMBL/GenBank/DDBJ whole genome shotgun (WGS) entry which is preliminary data.</text>
</comment>
<keyword evidence="3" id="KW-1185">Reference proteome</keyword>
<reference evidence="2" key="1">
    <citation type="submission" date="2020-08" db="EMBL/GenBank/DDBJ databases">
        <title>Plant Genome Project.</title>
        <authorList>
            <person name="Zhang R.-G."/>
        </authorList>
    </citation>
    <scope>NUCLEOTIDE SEQUENCE</scope>
    <source>
        <strain evidence="2">WSP0</strain>
        <tissue evidence="2">Leaf</tissue>
    </source>
</reference>
<dbReference type="Proteomes" id="UP000823749">
    <property type="component" value="Chromosome 7"/>
</dbReference>
<sequence length="141" mass="15269">MADGTLSMAEGLGLKTLDSNELRRKQVPHMESPNNGIPFTLNPQRSSNSGLEVSKGKQEDDLTLNVSHNALSTSPTSTKYTTIIPQAGIANPEDELEKELVRIVSSSQETLLLPQLDIPNPQLYATSHQPAISNITSDKTC</sequence>
<dbReference type="AlphaFoldDB" id="A0AAV6JHP6"/>
<proteinExistence type="predicted"/>
<evidence type="ECO:0000256" key="1">
    <source>
        <dbReference type="SAM" id="MobiDB-lite"/>
    </source>
</evidence>
<organism evidence="2 3">
    <name type="scientific">Rhododendron griersonianum</name>
    <dbReference type="NCBI Taxonomy" id="479676"/>
    <lineage>
        <taxon>Eukaryota</taxon>
        <taxon>Viridiplantae</taxon>
        <taxon>Streptophyta</taxon>
        <taxon>Embryophyta</taxon>
        <taxon>Tracheophyta</taxon>
        <taxon>Spermatophyta</taxon>
        <taxon>Magnoliopsida</taxon>
        <taxon>eudicotyledons</taxon>
        <taxon>Gunneridae</taxon>
        <taxon>Pentapetalae</taxon>
        <taxon>asterids</taxon>
        <taxon>Ericales</taxon>
        <taxon>Ericaceae</taxon>
        <taxon>Ericoideae</taxon>
        <taxon>Rhodoreae</taxon>
        <taxon>Rhododendron</taxon>
    </lineage>
</organism>
<evidence type="ECO:0000313" key="2">
    <source>
        <dbReference type="EMBL" id="KAG5540726.1"/>
    </source>
</evidence>